<sequence length="426" mass="49495">MREDFLHYVWKNFKFKGNTLNTHQGELIEVLHLGTHNKLAGPDFFNAKLRIGGQLWAGNVEIHIKSSDWYLHGHENDVNYDNVILHVVWEHNVEVFRKDGSIIPVLEIKDLVSPSLLNYYKQLLAKSGSRFINCENDISEIDDFLWENWLERLYIGRLEKRHLEIAGLLKSNQNDWEKVLFILLMKNFGLNINGPKFFQFAQALPFSIVRKVSNQPMQLEALLFGGLGLLSKDSKDNYELRLLQEFTFLKQKFSLELKTGQKVDFFGLRPMNFPTIRLAQIAALYSHHQNLFSVLMRLRTIEELNTLVKVKTNKYWDNHYNFGKESAYKKKTVSNSFIALLAINTLIPLKFSYQKSQGNPDVERLLKWVMELSEEKNNVTKGFKALGKKVDNAMHSQAILELKKNYCDKNQCLQCAIGGKLLNRIK</sequence>
<dbReference type="InterPro" id="IPR021272">
    <property type="entry name" value="DUF2851"/>
</dbReference>
<name>A0A1V6LN87_9FLAO</name>
<gene>
    <name evidence="1" type="ORF">BUL40_14935</name>
</gene>
<protein>
    <recommendedName>
        <fullName evidence="3">DUF2851 domain-containing protein</fullName>
    </recommendedName>
</protein>
<evidence type="ECO:0000313" key="2">
    <source>
        <dbReference type="Proteomes" id="UP000191680"/>
    </source>
</evidence>
<proteinExistence type="predicted"/>
<dbReference type="Proteomes" id="UP000191680">
    <property type="component" value="Unassembled WGS sequence"/>
</dbReference>
<dbReference type="AlphaFoldDB" id="A0A1V6LN87"/>
<accession>A0A1V6LN87</accession>
<evidence type="ECO:0000313" key="1">
    <source>
        <dbReference type="EMBL" id="OQD41664.1"/>
    </source>
</evidence>
<dbReference type="RefSeq" id="WP_080319901.1">
    <property type="nucleotide sequence ID" value="NZ_MTBC01000012.1"/>
</dbReference>
<evidence type="ECO:0008006" key="3">
    <source>
        <dbReference type="Google" id="ProtNLM"/>
    </source>
</evidence>
<organism evidence="1 2">
    <name type="scientific">Croceivirga radicis</name>
    <dbReference type="NCBI Taxonomy" id="1929488"/>
    <lineage>
        <taxon>Bacteria</taxon>
        <taxon>Pseudomonadati</taxon>
        <taxon>Bacteroidota</taxon>
        <taxon>Flavobacteriia</taxon>
        <taxon>Flavobacteriales</taxon>
        <taxon>Flavobacteriaceae</taxon>
        <taxon>Croceivirga</taxon>
    </lineage>
</organism>
<keyword evidence="2" id="KW-1185">Reference proteome</keyword>
<comment type="caution">
    <text evidence="1">The sequence shown here is derived from an EMBL/GenBank/DDBJ whole genome shotgun (WGS) entry which is preliminary data.</text>
</comment>
<dbReference type="EMBL" id="MTBC01000012">
    <property type="protein sequence ID" value="OQD41664.1"/>
    <property type="molecule type" value="Genomic_DNA"/>
</dbReference>
<dbReference type="Pfam" id="PF11013">
    <property type="entry name" value="DUF2851"/>
    <property type="match status" value="1"/>
</dbReference>
<dbReference type="OrthoDB" id="1005072at2"/>
<reference evidence="1 2" key="1">
    <citation type="submission" date="2016-12" db="EMBL/GenBank/DDBJ databases">
        <authorList>
            <person name="Song W.-J."/>
            <person name="Kurnit D.M."/>
        </authorList>
    </citation>
    <scope>NUCLEOTIDE SEQUENCE [LARGE SCALE GENOMIC DNA]</scope>
    <source>
        <strain evidence="1 2">HSG9</strain>
    </source>
</reference>